<sequence length="269" mass="29420">MTTDHGPVLSPSATLYLWPQRTLYLGFIGPLSALTQGAHTLLVGLDDAIPFTVGAQTVTAGCALVPAGLTFSAEAGEGRIACCFLDPLGRDLRFHQSRMHRDPSGLYLPVEPMEEARKLLVGLFETEALANQAYTALQGVLFPAESDVVLGFEFDERVRVVIERIRQDPTDNLSNDALAQTVGLSGDRLQRLFKDATGIPIRRYRLWHRLFVTSTMMAMGSSLTEAALAAGFSDSSHLTNVFRNMLGMSPSTVLRRSRQIRILVGSEPE</sequence>
<feature type="domain" description="HTH araC/xylS-type" evidence="4">
    <location>
        <begin position="159"/>
        <end position="256"/>
    </location>
</feature>
<proteinExistence type="predicted"/>
<dbReference type="OrthoDB" id="5295226at2"/>
<dbReference type="PANTHER" id="PTHR46796">
    <property type="entry name" value="HTH-TYPE TRANSCRIPTIONAL ACTIVATOR RHAS-RELATED"/>
    <property type="match status" value="1"/>
</dbReference>
<evidence type="ECO:0000259" key="4">
    <source>
        <dbReference type="PROSITE" id="PS01124"/>
    </source>
</evidence>
<evidence type="ECO:0000313" key="6">
    <source>
        <dbReference type="Proteomes" id="UP000283734"/>
    </source>
</evidence>
<dbReference type="GO" id="GO:0003700">
    <property type="term" value="F:DNA-binding transcription factor activity"/>
    <property type="evidence" value="ECO:0007669"/>
    <property type="project" value="InterPro"/>
</dbReference>
<dbReference type="PROSITE" id="PS01124">
    <property type="entry name" value="HTH_ARAC_FAMILY_2"/>
    <property type="match status" value="1"/>
</dbReference>
<dbReference type="SMART" id="SM00342">
    <property type="entry name" value="HTH_ARAC"/>
    <property type="match status" value="1"/>
</dbReference>
<dbReference type="Gene3D" id="1.10.10.60">
    <property type="entry name" value="Homeodomain-like"/>
    <property type="match status" value="1"/>
</dbReference>
<keyword evidence="3" id="KW-0804">Transcription</keyword>
<dbReference type="InterPro" id="IPR018060">
    <property type="entry name" value="HTH_AraC"/>
</dbReference>
<dbReference type="Proteomes" id="UP000283734">
    <property type="component" value="Unassembled WGS sequence"/>
</dbReference>
<evidence type="ECO:0000256" key="1">
    <source>
        <dbReference type="ARBA" id="ARBA00023015"/>
    </source>
</evidence>
<organism evidence="5 6">
    <name type="scientific">Alcanivorax profundi</name>
    <dbReference type="NCBI Taxonomy" id="2338368"/>
    <lineage>
        <taxon>Bacteria</taxon>
        <taxon>Pseudomonadati</taxon>
        <taxon>Pseudomonadota</taxon>
        <taxon>Gammaproteobacteria</taxon>
        <taxon>Oceanospirillales</taxon>
        <taxon>Alcanivoracaceae</taxon>
        <taxon>Alcanivorax</taxon>
    </lineage>
</organism>
<evidence type="ECO:0000256" key="2">
    <source>
        <dbReference type="ARBA" id="ARBA00023125"/>
    </source>
</evidence>
<dbReference type="InterPro" id="IPR009057">
    <property type="entry name" value="Homeodomain-like_sf"/>
</dbReference>
<evidence type="ECO:0000256" key="3">
    <source>
        <dbReference type="ARBA" id="ARBA00023163"/>
    </source>
</evidence>
<dbReference type="EMBL" id="QYYA01000003">
    <property type="protein sequence ID" value="RJG17161.1"/>
    <property type="molecule type" value="Genomic_DNA"/>
</dbReference>
<dbReference type="PROSITE" id="PS00041">
    <property type="entry name" value="HTH_ARAC_FAMILY_1"/>
    <property type="match status" value="1"/>
</dbReference>
<keyword evidence="2" id="KW-0238">DNA-binding</keyword>
<dbReference type="Pfam" id="PF12833">
    <property type="entry name" value="HTH_18"/>
    <property type="match status" value="1"/>
</dbReference>
<keyword evidence="1" id="KW-0805">Transcription regulation</keyword>
<protein>
    <submittedName>
        <fullName evidence="5">AraC family transcriptional regulator</fullName>
    </submittedName>
</protein>
<dbReference type="RefSeq" id="WP_022986807.1">
    <property type="nucleotide sequence ID" value="NZ_QYYA01000003.1"/>
</dbReference>
<gene>
    <name evidence="5" type="ORF">D4A39_10510</name>
</gene>
<dbReference type="SUPFAM" id="SSF46689">
    <property type="entry name" value="Homeodomain-like"/>
    <property type="match status" value="2"/>
</dbReference>
<comment type="caution">
    <text evidence="5">The sequence shown here is derived from an EMBL/GenBank/DDBJ whole genome shotgun (WGS) entry which is preliminary data.</text>
</comment>
<dbReference type="AlphaFoldDB" id="A0A418XWF5"/>
<accession>A0A418XWF5</accession>
<name>A0A418XWF5_9GAMM</name>
<dbReference type="GO" id="GO:0043565">
    <property type="term" value="F:sequence-specific DNA binding"/>
    <property type="evidence" value="ECO:0007669"/>
    <property type="project" value="InterPro"/>
</dbReference>
<dbReference type="InterPro" id="IPR050204">
    <property type="entry name" value="AraC_XylS_family_regulators"/>
</dbReference>
<reference evidence="5 6" key="1">
    <citation type="submission" date="2018-09" db="EMBL/GenBank/DDBJ databases">
        <title>Alcanivorax profundi sp. nov., isolated from 1000 m-depth seawater of the Mariana Trench.</title>
        <authorList>
            <person name="Liu J."/>
        </authorList>
    </citation>
    <scope>NUCLEOTIDE SEQUENCE [LARGE SCALE GENOMIC DNA]</scope>
    <source>
        <strain evidence="5 6">MTEO17</strain>
    </source>
</reference>
<evidence type="ECO:0000313" key="5">
    <source>
        <dbReference type="EMBL" id="RJG17161.1"/>
    </source>
</evidence>
<keyword evidence="6" id="KW-1185">Reference proteome</keyword>
<dbReference type="InterPro" id="IPR018062">
    <property type="entry name" value="HTH_AraC-typ_CS"/>
</dbReference>